<accession>A0A7J8BTF4</accession>
<name>A0A7J8BTF4_ROUAE</name>
<sequence>MGSNKSSWRAPLLFKFSAHPSTPVPMSGLPLTVCPIHSSHWRAPMSQILSPLCPQPSKAPTSLRVKAQVLPEAASPAIPVPSLPSPPPSPPLGHSGLPTPTSFFQNSRCSPALGLAVSSAREAVSLDIPMGPSLARFQICIQTSPC</sequence>
<organism evidence="2 3">
    <name type="scientific">Rousettus aegyptiacus</name>
    <name type="common">Egyptian fruit bat</name>
    <name type="synonym">Pteropus aegyptiacus</name>
    <dbReference type="NCBI Taxonomy" id="9407"/>
    <lineage>
        <taxon>Eukaryota</taxon>
        <taxon>Metazoa</taxon>
        <taxon>Chordata</taxon>
        <taxon>Craniata</taxon>
        <taxon>Vertebrata</taxon>
        <taxon>Euteleostomi</taxon>
        <taxon>Mammalia</taxon>
        <taxon>Eutheria</taxon>
        <taxon>Laurasiatheria</taxon>
        <taxon>Chiroptera</taxon>
        <taxon>Yinpterochiroptera</taxon>
        <taxon>Pteropodoidea</taxon>
        <taxon>Pteropodidae</taxon>
        <taxon>Rousettinae</taxon>
        <taxon>Rousettus</taxon>
    </lineage>
</organism>
<feature type="region of interest" description="Disordered" evidence="1">
    <location>
        <begin position="76"/>
        <end position="97"/>
    </location>
</feature>
<dbReference type="Proteomes" id="UP000593571">
    <property type="component" value="Unassembled WGS sequence"/>
</dbReference>
<reference evidence="2 3" key="1">
    <citation type="journal article" date="2020" name="Nature">
        <title>Six reference-quality genomes reveal evolution of bat adaptations.</title>
        <authorList>
            <person name="Jebb D."/>
            <person name="Huang Z."/>
            <person name="Pippel M."/>
            <person name="Hughes G.M."/>
            <person name="Lavrichenko K."/>
            <person name="Devanna P."/>
            <person name="Winkler S."/>
            <person name="Jermiin L.S."/>
            <person name="Skirmuntt E.C."/>
            <person name="Katzourakis A."/>
            <person name="Burkitt-Gray L."/>
            <person name="Ray D.A."/>
            <person name="Sullivan K.A.M."/>
            <person name="Roscito J.G."/>
            <person name="Kirilenko B.M."/>
            <person name="Davalos L.M."/>
            <person name="Corthals A.P."/>
            <person name="Power M.L."/>
            <person name="Jones G."/>
            <person name="Ransome R.D."/>
            <person name="Dechmann D.K.N."/>
            <person name="Locatelli A.G."/>
            <person name="Puechmaille S.J."/>
            <person name="Fedrigo O."/>
            <person name="Jarvis E.D."/>
            <person name="Hiller M."/>
            <person name="Vernes S.C."/>
            <person name="Myers E.W."/>
            <person name="Teeling E.C."/>
        </authorList>
    </citation>
    <scope>NUCLEOTIDE SEQUENCE [LARGE SCALE GENOMIC DNA]</scope>
    <source>
        <strain evidence="2">MRouAeg1</strain>
        <tissue evidence="2">Muscle</tissue>
    </source>
</reference>
<evidence type="ECO:0000313" key="3">
    <source>
        <dbReference type="Proteomes" id="UP000593571"/>
    </source>
</evidence>
<dbReference type="AlphaFoldDB" id="A0A7J8BTF4"/>
<evidence type="ECO:0000256" key="1">
    <source>
        <dbReference type="SAM" id="MobiDB-lite"/>
    </source>
</evidence>
<proteinExistence type="predicted"/>
<dbReference type="EMBL" id="JACASE010000016">
    <property type="protein sequence ID" value="KAF6401560.1"/>
    <property type="molecule type" value="Genomic_DNA"/>
</dbReference>
<comment type="caution">
    <text evidence="2">The sequence shown here is derived from an EMBL/GenBank/DDBJ whole genome shotgun (WGS) entry which is preliminary data.</text>
</comment>
<evidence type="ECO:0000313" key="2">
    <source>
        <dbReference type="EMBL" id="KAF6401560.1"/>
    </source>
</evidence>
<feature type="compositionally biased region" description="Pro residues" evidence="1">
    <location>
        <begin position="78"/>
        <end position="91"/>
    </location>
</feature>
<gene>
    <name evidence="2" type="ORF">HJG63_009620</name>
</gene>
<keyword evidence="3" id="KW-1185">Reference proteome</keyword>
<protein>
    <submittedName>
        <fullName evidence="2">Uncharacterized protein</fullName>
    </submittedName>
</protein>